<dbReference type="RefSeq" id="XP_040653292.1">
    <property type="nucleotide sequence ID" value="XM_040805566.1"/>
</dbReference>
<dbReference type="AlphaFoldDB" id="A0A151GA24"/>
<keyword evidence="3" id="KW-1185">Reference proteome</keyword>
<dbReference type="GeneID" id="63720934"/>
<organism evidence="2 3">
    <name type="scientific">Drechmeria coniospora</name>
    <name type="common">Nematophagous fungus</name>
    <name type="synonym">Meria coniospora</name>
    <dbReference type="NCBI Taxonomy" id="98403"/>
    <lineage>
        <taxon>Eukaryota</taxon>
        <taxon>Fungi</taxon>
        <taxon>Dikarya</taxon>
        <taxon>Ascomycota</taxon>
        <taxon>Pezizomycotina</taxon>
        <taxon>Sordariomycetes</taxon>
        <taxon>Hypocreomycetidae</taxon>
        <taxon>Hypocreales</taxon>
        <taxon>Ophiocordycipitaceae</taxon>
        <taxon>Drechmeria</taxon>
    </lineage>
</organism>
<feature type="region of interest" description="Disordered" evidence="1">
    <location>
        <begin position="56"/>
        <end position="79"/>
    </location>
</feature>
<dbReference type="STRING" id="98403.A0A151GA24"/>
<dbReference type="EMBL" id="LAYC01000005">
    <property type="protein sequence ID" value="KYK53940.1"/>
    <property type="molecule type" value="Genomic_DNA"/>
</dbReference>
<evidence type="ECO:0000313" key="3">
    <source>
        <dbReference type="Proteomes" id="UP000076580"/>
    </source>
</evidence>
<dbReference type="Proteomes" id="UP000076580">
    <property type="component" value="Unassembled WGS sequence"/>
</dbReference>
<name>A0A151GA24_DRECN</name>
<accession>A0A151GA24</accession>
<sequence>MLGSTNRTTRSAIAQSLNSTPPSEQLGSSTLSSDPALLEIIALLQACLQQLEGIGKTSPASTQEPMPPTTTAPTAHPALHPTLFDGDPVLFSSWSLEIQAKIELEGASIGNDKAQFFYVFGRLGPNAKKMLAAWIECEHKTGNFNYQRILQRLEQIYGDPNRAEKALKELSQLRQAVTFAKFLPTFENTLLEAGGSNWPEVVKIQFLENALRDDLRHVLIPITDLSRDDFHSFTRQVGIVASRLELLTYHPFHRPTSYNTGEVKPTIQQADLTEPARIQQANLAEGNELLRGKRAQYISAAELSRRKRVGVCFRCARKGCHTKICPLLPPTPPSPLRRDAGATDFRGRRLE</sequence>
<evidence type="ECO:0008006" key="4">
    <source>
        <dbReference type="Google" id="ProtNLM"/>
    </source>
</evidence>
<evidence type="ECO:0000313" key="2">
    <source>
        <dbReference type="EMBL" id="KYK53940.1"/>
    </source>
</evidence>
<protein>
    <recommendedName>
        <fullName evidence="4">Retrotransposon gag domain-containing protein</fullName>
    </recommendedName>
</protein>
<reference evidence="2 3" key="1">
    <citation type="journal article" date="2016" name="Sci. Rep.">
        <title>Insights into Adaptations to a Near-Obligate Nematode Endoparasitic Lifestyle from the Finished Genome of Drechmeria coniospora.</title>
        <authorList>
            <person name="Zhang L."/>
            <person name="Zhou Z."/>
            <person name="Guo Q."/>
            <person name="Fokkens L."/>
            <person name="Miskei M."/>
            <person name="Pocsi I."/>
            <person name="Zhang W."/>
            <person name="Chen M."/>
            <person name="Wang L."/>
            <person name="Sun Y."/>
            <person name="Donzelli B.G."/>
            <person name="Gibson D.M."/>
            <person name="Nelson D.R."/>
            <person name="Luo J.G."/>
            <person name="Rep M."/>
            <person name="Liu H."/>
            <person name="Yang S."/>
            <person name="Wang J."/>
            <person name="Krasnoff S.B."/>
            <person name="Xu Y."/>
            <person name="Molnar I."/>
            <person name="Lin M."/>
        </authorList>
    </citation>
    <scope>NUCLEOTIDE SEQUENCE [LARGE SCALE GENOMIC DNA]</scope>
    <source>
        <strain evidence="2 3">ARSEF 6962</strain>
    </source>
</reference>
<feature type="region of interest" description="Disordered" evidence="1">
    <location>
        <begin position="1"/>
        <end position="30"/>
    </location>
</feature>
<gene>
    <name evidence="2" type="ORF">DCS_08291</name>
</gene>
<evidence type="ECO:0000256" key="1">
    <source>
        <dbReference type="SAM" id="MobiDB-lite"/>
    </source>
</evidence>
<comment type="caution">
    <text evidence="2">The sequence shown here is derived from an EMBL/GenBank/DDBJ whole genome shotgun (WGS) entry which is preliminary data.</text>
</comment>
<feature type="region of interest" description="Disordered" evidence="1">
    <location>
        <begin position="329"/>
        <end position="351"/>
    </location>
</feature>
<proteinExistence type="predicted"/>
<dbReference type="InParanoid" id="A0A151GA24"/>
<feature type="compositionally biased region" description="Basic and acidic residues" evidence="1">
    <location>
        <begin position="336"/>
        <end position="351"/>
    </location>
</feature>